<evidence type="ECO:0000256" key="4">
    <source>
        <dbReference type="ARBA" id="ARBA00023014"/>
    </source>
</evidence>
<dbReference type="GO" id="GO:0003824">
    <property type="term" value="F:catalytic activity"/>
    <property type="evidence" value="ECO:0007669"/>
    <property type="project" value="InterPro"/>
</dbReference>
<evidence type="ECO:0000313" key="7">
    <source>
        <dbReference type="Proteomes" id="UP000092971"/>
    </source>
</evidence>
<dbReference type="CDD" id="cd01335">
    <property type="entry name" value="Radical_SAM"/>
    <property type="match status" value="1"/>
</dbReference>
<keyword evidence="3" id="KW-0408">Iron</keyword>
<evidence type="ECO:0000256" key="2">
    <source>
        <dbReference type="ARBA" id="ARBA00022723"/>
    </source>
</evidence>
<dbReference type="GO" id="GO:0051536">
    <property type="term" value="F:iron-sulfur cluster binding"/>
    <property type="evidence" value="ECO:0007669"/>
    <property type="project" value="UniProtKB-KW"/>
</dbReference>
<dbReference type="PANTHER" id="PTHR11228:SF34">
    <property type="entry name" value="TUNGSTEN-CONTAINING ALDEHYDE FERREDOXIN OXIDOREDUCTASE COFACTOR MODIFYING PROTEIN"/>
    <property type="match status" value="1"/>
</dbReference>
<dbReference type="RefSeq" id="WP_054632651.1">
    <property type="nucleotide sequence ID" value="NZ_CP014672.1"/>
</dbReference>
<keyword evidence="4" id="KW-0411">Iron-sulfur</keyword>
<organism evidence="6 7">
    <name type="scientific">Thermoclostridium stercorarium subsp. thermolacticum DSM 2910</name>
    <dbReference type="NCBI Taxonomy" id="1121336"/>
    <lineage>
        <taxon>Bacteria</taxon>
        <taxon>Bacillati</taxon>
        <taxon>Bacillota</taxon>
        <taxon>Clostridia</taxon>
        <taxon>Eubacteriales</taxon>
        <taxon>Oscillospiraceae</taxon>
        <taxon>Thermoclostridium</taxon>
    </lineage>
</organism>
<accession>A0A1B1YF76</accession>
<dbReference type="GO" id="GO:0046872">
    <property type="term" value="F:metal ion binding"/>
    <property type="evidence" value="ECO:0007669"/>
    <property type="project" value="UniProtKB-KW"/>
</dbReference>
<dbReference type="Gene3D" id="3.20.20.70">
    <property type="entry name" value="Aldolase class I"/>
    <property type="match status" value="1"/>
</dbReference>
<dbReference type="InterPro" id="IPR058240">
    <property type="entry name" value="rSAM_sf"/>
</dbReference>
<protein>
    <submittedName>
        <fullName evidence="6">Radical SAM protein</fullName>
    </submittedName>
</protein>
<evidence type="ECO:0000259" key="5">
    <source>
        <dbReference type="PROSITE" id="PS51918"/>
    </source>
</evidence>
<evidence type="ECO:0000256" key="3">
    <source>
        <dbReference type="ARBA" id="ARBA00023004"/>
    </source>
</evidence>
<dbReference type="InterPro" id="IPR007197">
    <property type="entry name" value="rSAM"/>
</dbReference>
<evidence type="ECO:0000313" key="6">
    <source>
        <dbReference type="EMBL" id="ANW99418.1"/>
    </source>
</evidence>
<keyword evidence="1" id="KW-0949">S-adenosyl-L-methionine</keyword>
<dbReference type="SUPFAM" id="SSF102114">
    <property type="entry name" value="Radical SAM enzymes"/>
    <property type="match status" value="1"/>
</dbReference>
<dbReference type="OrthoDB" id="9810775at2"/>
<proteinExistence type="predicted"/>
<dbReference type="PANTHER" id="PTHR11228">
    <property type="entry name" value="RADICAL SAM DOMAIN PROTEIN"/>
    <property type="match status" value="1"/>
</dbReference>
<dbReference type="AlphaFoldDB" id="A0A1B1YF76"/>
<dbReference type="SFLD" id="SFLDG01067">
    <property type="entry name" value="SPASM/twitch_domain_containing"/>
    <property type="match status" value="1"/>
</dbReference>
<keyword evidence="2" id="KW-0479">Metal-binding</keyword>
<dbReference type="EMBL" id="CP014672">
    <property type="protein sequence ID" value="ANW99418.1"/>
    <property type="molecule type" value="Genomic_DNA"/>
</dbReference>
<dbReference type="Proteomes" id="UP000092971">
    <property type="component" value="Chromosome"/>
</dbReference>
<evidence type="ECO:0000256" key="1">
    <source>
        <dbReference type="ARBA" id="ARBA00022691"/>
    </source>
</evidence>
<dbReference type="InterPro" id="IPR050377">
    <property type="entry name" value="Radical_SAM_PqqE_MftC-like"/>
</dbReference>
<dbReference type="SFLD" id="SFLDS00029">
    <property type="entry name" value="Radical_SAM"/>
    <property type="match status" value="1"/>
</dbReference>
<dbReference type="PROSITE" id="PS51918">
    <property type="entry name" value="RADICAL_SAM"/>
    <property type="match status" value="1"/>
</dbReference>
<dbReference type="InterPro" id="IPR013785">
    <property type="entry name" value="Aldolase_TIM"/>
</dbReference>
<feature type="domain" description="Radical SAM core" evidence="5">
    <location>
        <begin position="3"/>
        <end position="211"/>
    </location>
</feature>
<gene>
    <name evidence="6" type="ORF">CSTERTH_10455</name>
</gene>
<name>A0A1B1YF76_THEST</name>
<reference evidence="6 7" key="1">
    <citation type="submission" date="2016-02" db="EMBL/GenBank/DDBJ databases">
        <title>Comparison of Clostridium stercorarium subspecies using comparative genomics and transcriptomics.</title>
        <authorList>
            <person name="Schellenberg J."/>
            <person name="Thallinger G."/>
            <person name="Levin D.B."/>
            <person name="Zhang X."/>
            <person name="Alvare G."/>
            <person name="Fristensky B."/>
            <person name="Sparling R."/>
        </authorList>
    </citation>
    <scope>NUCLEOTIDE SEQUENCE [LARGE SCALE GENOMIC DNA]</scope>
    <source>
        <strain evidence="6 7">DSM 2910</strain>
    </source>
</reference>
<dbReference type="Pfam" id="PF04055">
    <property type="entry name" value="Radical_SAM"/>
    <property type="match status" value="1"/>
</dbReference>
<sequence>MLKVEFLVAGGIITNYKCSSKCRHCSYSSSPKWPDDYMTPDVADEIFSILKRLGCSSVHIGGGEPLLKPDRILDILDSAAKNGMDIEYIETNASWYRDEASAVNILAELKRHGVHTLLISIDPFHNEYIPFRKVKDLVRACSKVGLNVFPWQMEFWDEIDMLDENTTHSFDEYTKLFGKDYLLRLPAKYGLNMKGRAFVTYKPYMRMQPFEQIMREAGPCRLLSGLYHFHVDLYGNFIPQSCPGLAVPLKELVDGADTDKYRIFYNLDSAGVAGLAGLAMKEYRYIPKAEYAGKCDLCYDIRNHLVLGLGLDLPDLKPDGHYRYV</sequence>